<dbReference type="Gene3D" id="1.10.10.60">
    <property type="entry name" value="Homeodomain-like"/>
    <property type="match status" value="2"/>
</dbReference>
<evidence type="ECO:0000259" key="7">
    <source>
        <dbReference type="PROSITE" id="PS01124"/>
    </source>
</evidence>
<name>A0A3E3HXT4_9FIRM</name>
<reference evidence="9 10" key="1">
    <citation type="submission" date="2018-08" db="EMBL/GenBank/DDBJ databases">
        <title>A genome reference for cultivated species of the human gut microbiota.</title>
        <authorList>
            <person name="Zou Y."/>
            <person name="Xue W."/>
            <person name="Luo G."/>
        </authorList>
    </citation>
    <scope>NUCLEOTIDE SEQUENCE [LARGE SCALE GENOMIC DNA]</scope>
    <source>
        <strain evidence="9 10">TF05-5AC</strain>
    </source>
</reference>
<dbReference type="InterPro" id="IPR011006">
    <property type="entry name" value="CheY-like_superfamily"/>
</dbReference>
<dbReference type="EMBL" id="QVLV01000024">
    <property type="protein sequence ID" value="RGE56535.1"/>
    <property type="molecule type" value="Genomic_DNA"/>
</dbReference>
<protein>
    <recommendedName>
        <fullName evidence="1">Stage 0 sporulation protein A homolog</fullName>
    </recommendedName>
</protein>
<dbReference type="SMART" id="SM00342">
    <property type="entry name" value="HTH_ARAC"/>
    <property type="match status" value="1"/>
</dbReference>
<evidence type="ECO:0000256" key="2">
    <source>
        <dbReference type="ARBA" id="ARBA00023015"/>
    </source>
</evidence>
<dbReference type="CDD" id="cd17536">
    <property type="entry name" value="REC_YesN-like"/>
    <property type="match status" value="1"/>
</dbReference>
<dbReference type="RefSeq" id="WP_021637939.1">
    <property type="nucleotide sequence ID" value="NZ_JBKVLI010000002.1"/>
</dbReference>
<sequence>MKILAVDDQKIVLDLIRSQVDCQVLGIDELDIVTSADAAREKYREYKYEIMLCDIEMPAEDGLSLAKWVNEFSSDTKIIFLTSHADFNYVKEAISIHGFEYLLQPVSKDDLERVLQNAIIEYHLQEKKRMLEKKGSFYQSREEEVLRRGVLSWLLSENEDEMFLKNLMDFCEIGSCDNLVMVPFTVLITKRMVSSKRMERALQRFILENIMNEQLYSIQGKCVLMIKNDEEYAGILFLTDYSHGLEKRKQLYDKISIIQKNCDMLLGIESLYCFGKEVVKREVKSAYQSLQKYISHYVPKGEKVMWETDEGSPMVKEYSFEDEAKLWHEMLTMHEYNQFCYSIWNMLDKNKEQINVYFMIPFHQAFSRTLLRYLIECNIPSQEIFKEPWDYSTYMNSYSNVEKFREMVHYIAGVLAQKSDECEDVIDIVVKYIKEHVDEPMSVSEIADYVCRTPESLTKLFRKRTGYSIKEAIVHEKMEMAKMLLTKTEMTVTLIADHVGYENYNTFIRTFKAVEKCTPLEYRNNS</sequence>
<evidence type="ECO:0000256" key="1">
    <source>
        <dbReference type="ARBA" id="ARBA00018672"/>
    </source>
</evidence>
<dbReference type="Pfam" id="PF00072">
    <property type="entry name" value="Response_reg"/>
    <property type="match status" value="1"/>
</dbReference>
<dbReference type="PANTHER" id="PTHR43280">
    <property type="entry name" value="ARAC-FAMILY TRANSCRIPTIONAL REGULATOR"/>
    <property type="match status" value="1"/>
</dbReference>
<dbReference type="InterPro" id="IPR001789">
    <property type="entry name" value="Sig_transdc_resp-reg_receiver"/>
</dbReference>
<organism evidence="9 10">
    <name type="scientific">Eisenbergiella massiliensis</name>
    <dbReference type="NCBI Taxonomy" id="1720294"/>
    <lineage>
        <taxon>Bacteria</taxon>
        <taxon>Bacillati</taxon>
        <taxon>Bacillota</taxon>
        <taxon>Clostridia</taxon>
        <taxon>Lachnospirales</taxon>
        <taxon>Lachnospiraceae</taxon>
        <taxon>Eisenbergiella</taxon>
    </lineage>
</organism>
<dbReference type="SUPFAM" id="SSF46689">
    <property type="entry name" value="Homeodomain-like"/>
    <property type="match status" value="2"/>
</dbReference>
<proteinExistence type="predicted"/>
<feature type="domain" description="HTH araC/xylS-type" evidence="7">
    <location>
        <begin position="427"/>
        <end position="525"/>
    </location>
</feature>
<keyword evidence="6" id="KW-0597">Phosphoprotein</keyword>
<dbReference type="SMART" id="SM00448">
    <property type="entry name" value="REC"/>
    <property type="match status" value="1"/>
</dbReference>
<comment type="caution">
    <text evidence="9">The sequence shown here is derived from an EMBL/GenBank/DDBJ whole genome shotgun (WGS) entry which is preliminary data.</text>
</comment>
<dbReference type="PROSITE" id="PS50110">
    <property type="entry name" value="RESPONSE_REGULATORY"/>
    <property type="match status" value="1"/>
</dbReference>
<evidence type="ECO:0000259" key="8">
    <source>
        <dbReference type="PROSITE" id="PS50110"/>
    </source>
</evidence>
<dbReference type="PROSITE" id="PS01124">
    <property type="entry name" value="HTH_ARAC_FAMILY_2"/>
    <property type="match status" value="1"/>
</dbReference>
<dbReference type="GO" id="GO:0000160">
    <property type="term" value="P:phosphorelay signal transduction system"/>
    <property type="evidence" value="ECO:0007669"/>
    <property type="project" value="InterPro"/>
</dbReference>
<keyword evidence="3 9" id="KW-0238">DNA-binding</keyword>
<evidence type="ECO:0000256" key="6">
    <source>
        <dbReference type="PROSITE-ProRule" id="PRU00169"/>
    </source>
</evidence>
<dbReference type="InterPro" id="IPR018060">
    <property type="entry name" value="HTH_AraC"/>
</dbReference>
<evidence type="ECO:0000256" key="5">
    <source>
        <dbReference type="ARBA" id="ARBA00024867"/>
    </source>
</evidence>
<dbReference type="GeneID" id="97989813"/>
<keyword evidence="10" id="KW-1185">Reference proteome</keyword>
<dbReference type="Gene3D" id="3.40.50.2300">
    <property type="match status" value="1"/>
</dbReference>
<feature type="domain" description="Response regulatory" evidence="8">
    <location>
        <begin position="2"/>
        <end position="119"/>
    </location>
</feature>
<evidence type="ECO:0000313" key="9">
    <source>
        <dbReference type="EMBL" id="RGE56535.1"/>
    </source>
</evidence>
<evidence type="ECO:0000256" key="3">
    <source>
        <dbReference type="ARBA" id="ARBA00023125"/>
    </source>
</evidence>
<keyword evidence="2" id="KW-0805">Transcription regulation</keyword>
<dbReference type="Pfam" id="PF12833">
    <property type="entry name" value="HTH_18"/>
    <property type="match status" value="1"/>
</dbReference>
<dbReference type="GO" id="GO:0003700">
    <property type="term" value="F:DNA-binding transcription factor activity"/>
    <property type="evidence" value="ECO:0007669"/>
    <property type="project" value="InterPro"/>
</dbReference>
<keyword evidence="4" id="KW-0804">Transcription</keyword>
<dbReference type="PANTHER" id="PTHR43280:SF2">
    <property type="entry name" value="HTH-TYPE TRANSCRIPTIONAL REGULATOR EXSA"/>
    <property type="match status" value="1"/>
</dbReference>
<dbReference type="AlphaFoldDB" id="A0A3E3HXT4"/>
<gene>
    <name evidence="9" type="ORF">DXC51_23890</name>
</gene>
<feature type="modified residue" description="4-aspartylphosphate" evidence="6">
    <location>
        <position position="54"/>
    </location>
</feature>
<comment type="function">
    <text evidence="5">May play the central regulatory role in sporulation. It may be an element of the effector pathway responsible for the activation of sporulation genes in response to nutritional stress. Spo0A may act in concert with spo0H (a sigma factor) to control the expression of some genes that are critical to the sporulation process.</text>
</comment>
<dbReference type="SUPFAM" id="SSF52172">
    <property type="entry name" value="CheY-like"/>
    <property type="match status" value="1"/>
</dbReference>
<accession>A0A3E3HXT4</accession>
<dbReference type="InterPro" id="IPR009057">
    <property type="entry name" value="Homeodomain-like_sf"/>
</dbReference>
<dbReference type="GO" id="GO:0043565">
    <property type="term" value="F:sequence-specific DNA binding"/>
    <property type="evidence" value="ECO:0007669"/>
    <property type="project" value="InterPro"/>
</dbReference>
<evidence type="ECO:0000256" key="4">
    <source>
        <dbReference type="ARBA" id="ARBA00023163"/>
    </source>
</evidence>
<evidence type="ECO:0000313" key="10">
    <source>
        <dbReference type="Proteomes" id="UP000260812"/>
    </source>
</evidence>
<dbReference type="Proteomes" id="UP000260812">
    <property type="component" value="Unassembled WGS sequence"/>
</dbReference>